<organism evidence="3 4">
    <name type="scientific">Maledivibacter halophilus</name>
    <dbReference type="NCBI Taxonomy" id="36842"/>
    <lineage>
        <taxon>Bacteria</taxon>
        <taxon>Bacillati</taxon>
        <taxon>Bacillota</taxon>
        <taxon>Clostridia</taxon>
        <taxon>Peptostreptococcales</taxon>
        <taxon>Caminicellaceae</taxon>
        <taxon>Maledivibacter</taxon>
    </lineage>
</organism>
<evidence type="ECO:0000256" key="1">
    <source>
        <dbReference type="SAM" id="Phobius"/>
    </source>
</evidence>
<dbReference type="Proteomes" id="UP000190285">
    <property type="component" value="Unassembled WGS sequence"/>
</dbReference>
<keyword evidence="1" id="KW-0472">Membrane</keyword>
<keyword evidence="4" id="KW-1185">Reference proteome</keyword>
<proteinExistence type="predicted"/>
<reference evidence="3 4" key="1">
    <citation type="submission" date="2017-02" db="EMBL/GenBank/DDBJ databases">
        <authorList>
            <person name="Peterson S.W."/>
        </authorList>
    </citation>
    <scope>NUCLEOTIDE SEQUENCE [LARGE SCALE GENOMIC DNA]</scope>
    <source>
        <strain evidence="3 4">M1</strain>
    </source>
</reference>
<gene>
    <name evidence="3" type="ORF">SAMN02194393_01226</name>
</gene>
<dbReference type="STRING" id="36842.SAMN02194393_01226"/>
<feature type="transmembrane region" description="Helical" evidence="1">
    <location>
        <begin position="44"/>
        <end position="61"/>
    </location>
</feature>
<name>A0A1T5JJI2_9FIRM</name>
<dbReference type="Pfam" id="PF19701">
    <property type="entry name" value="DUF6199"/>
    <property type="match status" value="1"/>
</dbReference>
<feature type="domain" description="DUF6199" evidence="2">
    <location>
        <begin position="5"/>
        <end position="61"/>
    </location>
</feature>
<keyword evidence="1" id="KW-1133">Transmembrane helix</keyword>
<dbReference type="InterPro" id="IPR045679">
    <property type="entry name" value="DUF6199"/>
</dbReference>
<dbReference type="AlphaFoldDB" id="A0A1T5JJI2"/>
<accession>A0A1T5JJI2</accession>
<dbReference type="EMBL" id="FUZT01000002">
    <property type="protein sequence ID" value="SKC51378.1"/>
    <property type="molecule type" value="Genomic_DNA"/>
</dbReference>
<protein>
    <recommendedName>
        <fullName evidence="2">DUF6199 domain-containing protein</fullName>
    </recommendedName>
</protein>
<evidence type="ECO:0000313" key="4">
    <source>
        <dbReference type="Proteomes" id="UP000190285"/>
    </source>
</evidence>
<keyword evidence="1" id="KW-0812">Transmembrane</keyword>
<dbReference type="RefSeq" id="WP_079490096.1">
    <property type="nucleotide sequence ID" value="NZ_FUZT01000002.1"/>
</dbReference>
<evidence type="ECO:0000259" key="2">
    <source>
        <dbReference type="Pfam" id="PF19701"/>
    </source>
</evidence>
<evidence type="ECO:0000313" key="3">
    <source>
        <dbReference type="EMBL" id="SKC51378.1"/>
    </source>
</evidence>
<sequence length="62" mass="6772">MGALFGFIIVIIGILNIVFPEAMWMLSDGWKFKDSEPSDAALIMHRFGGIVGIIVGLVVMFS</sequence>